<protein>
    <submittedName>
        <fullName evidence="2">Unannotated protein</fullName>
    </submittedName>
</protein>
<dbReference type="AlphaFoldDB" id="A0A6J7EUA3"/>
<evidence type="ECO:0000256" key="1">
    <source>
        <dbReference type="SAM" id="MobiDB-lite"/>
    </source>
</evidence>
<accession>A0A6J7EUA3</accession>
<dbReference type="EMBL" id="CAFBLP010000079">
    <property type="protein sequence ID" value="CAB4887097.1"/>
    <property type="molecule type" value="Genomic_DNA"/>
</dbReference>
<evidence type="ECO:0000313" key="2">
    <source>
        <dbReference type="EMBL" id="CAB4887097.1"/>
    </source>
</evidence>
<organism evidence="2">
    <name type="scientific">freshwater metagenome</name>
    <dbReference type="NCBI Taxonomy" id="449393"/>
    <lineage>
        <taxon>unclassified sequences</taxon>
        <taxon>metagenomes</taxon>
        <taxon>ecological metagenomes</taxon>
    </lineage>
</organism>
<feature type="compositionally biased region" description="Basic residues" evidence="1">
    <location>
        <begin position="85"/>
        <end position="105"/>
    </location>
</feature>
<feature type="region of interest" description="Disordered" evidence="1">
    <location>
        <begin position="1"/>
        <end position="106"/>
    </location>
</feature>
<feature type="region of interest" description="Disordered" evidence="1">
    <location>
        <begin position="160"/>
        <end position="201"/>
    </location>
</feature>
<name>A0A6J7EUA3_9ZZZZ</name>
<proteinExistence type="predicted"/>
<gene>
    <name evidence="2" type="ORF">UFOPK3376_02459</name>
</gene>
<sequence>MHRNPAPTAARLQPGQVSGEVGEQRRLDRADHTARLPARRRQVRDGQPDARQGQCSQPARQRHRPVVYRVQLLAAPGQRLPPPVRARRRRDAGRRLRPVGQHRGRGRLDQAQPVQIGACHDAPAGHQSRRHQVRQVGRGCGLARSRSDIALPVPSVLDTGRRCHGGSLPTNVLAPSGQRARRRDRGTSSCPRAPGCTARPG</sequence>
<reference evidence="2" key="1">
    <citation type="submission" date="2020-05" db="EMBL/GenBank/DDBJ databases">
        <authorList>
            <person name="Chiriac C."/>
            <person name="Salcher M."/>
            <person name="Ghai R."/>
            <person name="Kavagutti S V."/>
        </authorList>
    </citation>
    <scope>NUCLEOTIDE SEQUENCE</scope>
</reference>
<feature type="compositionally biased region" description="Basic and acidic residues" evidence="1">
    <location>
        <begin position="22"/>
        <end position="34"/>
    </location>
</feature>